<feature type="compositionally biased region" description="Low complexity" evidence="1">
    <location>
        <begin position="1"/>
        <end position="13"/>
    </location>
</feature>
<sequence length="149" mass="15627">MVSSSLSNASDVSPAPLVSQGPQANVQQLRLLGNGTESVSSVPLVAEPAATEPAAMLWMLLPVQSEDVKAAALAMEAPIPSKSFTVAPSLPYRTFPALWNSSRQQGPIVTNLSLSQIDFLSTASNVADVDLGAVTSESFWSVDHQMTSN</sequence>
<protein>
    <submittedName>
        <fullName evidence="2">Uncharacterized protein</fullName>
    </submittedName>
</protein>
<evidence type="ECO:0000256" key="1">
    <source>
        <dbReference type="SAM" id="MobiDB-lite"/>
    </source>
</evidence>
<accession>A0A164YKF9</accession>
<keyword evidence="3" id="KW-1185">Reference proteome</keyword>
<name>A0A164YKF9_9AGAM</name>
<dbReference type="AlphaFoldDB" id="A0A164YKF9"/>
<evidence type="ECO:0000313" key="3">
    <source>
        <dbReference type="Proteomes" id="UP000076722"/>
    </source>
</evidence>
<feature type="region of interest" description="Disordered" evidence="1">
    <location>
        <begin position="1"/>
        <end position="20"/>
    </location>
</feature>
<evidence type="ECO:0000313" key="2">
    <source>
        <dbReference type="EMBL" id="KZS97000.1"/>
    </source>
</evidence>
<reference evidence="2 3" key="1">
    <citation type="journal article" date="2016" name="Mol. Biol. Evol.">
        <title>Comparative Genomics of Early-Diverging Mushroom-Forming Fungi Provides Insights into the Origins of Lignocellulose Decay Capabilities.</title>
        <authorList>
            <person name="Nagy L.G."/>
            <person name="Riley R."/>
            <person name="Tritt A."/>
            <person name="Adam C."/>
            <person name="Daum C."/>
            <person name="Floudas D."/>
            <person name="Sun H."/>
            <person name="Yadav J.S."/>
            <person name="Pangilinan J."/>
            <person name="Larsson K.H."/>
            <person name="Matsuura K."/>
            <person name="Barry K."/>
            <person name="Labutti K."/>
            <person name="Kuo R."/>
            <person name="Ohm R.A."/>
            <person name="Bhattacharya S.S."/>
            <person name="Shirouzu T."/>
            <person name="Yoshinaga Y."/>
            <person name="Martin F.M."/>
            <person name="Grigoriev I.V."/>
            <person name="Hibbett D.S."/>
        </authorList>
    </citation>
    <scope>NUCLEOTIDE SEQUENCE [LARGE SCALE GENOMIC DNA]</scope>
    <source>
        <strain evidence="2 3">HHB9708</strain>
    </source>
</reference>
<proteinExistence type="predicted"/>
<dbReference type="EMBL" id="KV419398">
    <property type="protein sequence ID" value="KZS97000.1"/>
    <property type="molecule type" value="Genomic_DNA"/>
</dbReference>
<dbReference type="Proteomes" id="UP000076722">
    <property type="component" value="Unassembled WGS sequence"/>
</dbReference>
<organism evidence="2 3">
    <name type="scientific">Sistotremastrum niveocremeum HHB9708</name>
    <dbReference type="NCBI Taxonomy" id="1314777"/>
    <lineage>
        <taxon>Eukaryota</taxon>
        <taxon>Fungi</taxon>
        <taxon>Dikarya</taxon>
        <taxon>Basidiomycota</taxon>
        <taxon>Agaricomycotina</taxon>
        <taxon>Agaricomycetes</taxon>
        <taxon>Sistotremastrales</taxon>
        <taxon>Sistotremastraceae</taxon>
        <taxon>Sertulicium</taxon>
        <taxon>Sertulicium niveocremeum</taxon>
    </lineage>
</organism>
<gene>
    <name evidence="2" type="ORF">SISNIDRAFT_450798</name>
</gene>